<dbReference type="SUPFAM" id="SSF56112">
    <property type="entry name" value="Protein kinase-like (PK-like)"/>
    <property type="match status" value="1"/>
</dbReference>
<dbReference type="PROSITE" id="PS50011">
    <property type="entry name" value="PROTEIN_KINASE_DOM"/>
    <property type="match status" value="1"/>
</dbReference>
<organism evidence="12 13">
    <name type="scientific">Gloeophyllum trabeum (strain ATCC 11539 / FP-39264 / Madison 617)</name>
    <name type="common">Brown rot fungus</name>
    <dbReference type="NCBI Taxonomy" id="670483"/>
    <lineage>
        <taxon>Eukaryota</taxon>
        <taxon>Fungi</taxon>
        <taxon>Dikarya</taxon>
        <taxon>Basidiomycota</taxon>
        <taxon>Agaricomycotina</taxon>
        <taxon>Agaricomycetes</taxon>
        <taxon>Gloeophyllales</taxon>
        <taxon>Gloeophyllaceae</taxon>
        <taxon>Gloeophyllum</taxon>
    </lineage>
</organism>
<dbReference type="FunFam" id="1.10.510.10:FF:000024">
    <property type="entry name" value="Probable serine/threonine-protein kinase cot-1"/>
    <property type="match status" value="1"/>
</dbReference>
<keyword evidence="5 12" id="KW-0418">Kinase</keyword>
<comment type="catalytic activity">
    <reaction evidence="10">
        <text>L-seryl-[protein] + ATP = O-phospho-L-seryl-[protein] + ADP + H(+)</text>
        <dbReference type="Rhea" id="RHEA:17989"/>
        <dbReference type="Rhea" id="RHEA-COMP:9863"/>
        <dbReference type="Rhea" id="RHEA-COMP:11604"/>
        <dbReference type="ChEBI" id="CHEBI:15378"/>
        <dbReference type="ChEBI" id="CHEBI:29999"/>
        <dbReference type="ChEBI" id="CHEBI:30616"/>
        <dbReference type="ChEBI" id="CHEBI:83421"/>
        <dbReference type="ChEBI" id="CHEBI:456216"/>
        <dbReference type="EC" id="2.7.11.1"/>
    </reaction>
</comment>
<evidence type="ECO:0000256" key="2">
    <source>
        <dbReference type="ARBA" id="ARBA00022553"/>
    </source>
</evidence>
<keyword evidence="6" id="KW-0067">ATP-binding</keyword>
<keyword evidence="3" id="KW-0808">Transferase</keyword>
<sequence length="302" mass="34442">RPPPIELKDLTCVRALGSGGWGAALLTRLDREPAHPLDMPGTMFATKYVTKAMMWQQELVSISYCRLESTKHIERSTMCDLPWNPFVCGLIAAEEDEKNLYLTLELIRGGTLRDRLYDDAPFDTETARFYIANLVLAFNHIHEHGYVHRDVKPDNILVGEDGYLCLIDLGFAKRETDDDGWDGMGTPQYKPPEAFNPRGKHNRALDWWAAGCTLYELLALEYAYGGKDEDEIGARVCNSDYKFPRDLKVDPDARDLIARLLEKDPSKRLGTNGAEEVMRHPFFKDVDWVKMRRRQLPVSGGY</sequence>
<gene>
    <name evidence="12" type="ORF">GLOTRDRAFT_21770</name>
</gene>
<dbReference type="GeneID" id="19305054"/>
<reference evidence="12 13" key="1">
    <citation type="journal article" date="2012" name="Science">
        <title>The Paleozoic origin of enzymatic lignin decomposition reconstructed from 31 fungal genomes.</title>
        <authorList>
            <person name="Floudas D."/>
            <person name="Binder M."/>
            <person name="Riley R."/>
            <person name="Barry K."/>
            <person name="Blanchette R.A."/>
            <person name="Henrissat B."/>
            <person name="Martinez A.T."/>
            <person name="Otillar R."/>
            <person name="Spatafora J.W."/>
            <person name="Yadav J.S."/>
            <person name="Aerts A."/>
            <person name="Benoit I."/>
            <person name="Boyd A."/>
            <person name="Carlson A."/>
            <person name="Copeland A."/>
            <person name="Coutinho P.M."/>
            <person name="de Vries R.P."/>
            <person name="Ferreira P."/>
            <person name="Findley K."/>
            <person name="Foster B."/>
            <person name="Gaskell J."/>
            <person name="Glotzer D."/>
            <person name="Gorecki P."/>
            <person name="Heitman J."/>
            <person name="Hesse C."/>
            <person name="Hori C."/>
            <person name="Igarashi K."/>
            <person name="Jurgens J.A."/>
            <person name="Kallen N."/>
            <person name="Kersten P."/>
            <person name="Kohler A."/>
            <person name="Kuees U."/>
            <person name="Kumar T.K.A."/>
            <person name="Kuo A."/>
            <person name="LaButti K."/>
            <person name="Larrondo L.F."/>
            <person name="Lindquist E."/>
            <person name="Ling A."/>
            <person name="Lombard V."/>
            <person name="Lucas S."/>
            <person name="Lundell T."/>
            <person name="Martin R."/>
            <person name="McLaughlin D.J."/>
            <person name="Morgenstern I."/>
            <person name="Morin E."/>
            <person name="Murat C."/>
            <person name="Nagy L.G."/>
            <person name="Nolan M."/>
            <person name="Ohm R.A."/>
            <person name="Patyshakuliyeva A."/>
            <person name="Rokas A."/>
            <person name="Ruiz-Duenas F.J."/>
            <person name="Sabat G."/>
            <person name="Salamov A."/>
            <person name="Samejima M."/>
            <person name="Schmutz J."/>
            <person name="Slot J.C."/>
            <person name="St John F."/>
            <person name="Stenlid J."/>
            <person name="Sun H."/>
            <person name="Sun S."/>
            <person name="Syed K."/>
            <person name="Tsang A."/>
            <person name="Wiebenga A."/>
            <person name="Young D."/>
            <person name="Pisabarro A."/>
            <person name="Eastwood D.C."/>
            <person name="Martin F."/>
            <person name="Cullen D."/>
            <person name="Grigoriev I.V."/>
            <person name="Hibbett D.S."/>
        </authorList>
    </citation>
    <scope>NUCLEOTIDE SEQUENCE [LARGE SCALE GENOMIC DNA]</scope>
    <source>
        <strain evidence="12 13">ATCC 11539</strain>
    </source>
</reference>
<dbReference type="Gene3D" id="1.10.510.10">
    <property type="entry name" value="Transferase(Phosphotransferase) domain 1"/>
    <property type="match status" value="1"/>
</dbReference>
<dbReference type="GO" id="GO:0005952">
    <property type="term" value="C:cAMP-dependent protein kinase complex"/>
    <property type="evidence" value="ECO:0007669"/>
    <property type="project" value="TreeGrafter"/>
</dbReference>
<accession>S7QHC2</accession>
<dbReference type="STRING" id="670483.S7QHC2"/>
<keyword evidence="4" id="KW-0547">Nucleotide-binding</keyword>
<evidence type="ECO:0000256" key="7">
    <source>
        <dbReference type="ARBA" id="ARBA00047292"/>
    </source>
</evidence>
<evidence type="ECO:0000256" key="8">
    <source>
        <dbReference type="ARBA" id="ARBA00047454"/>
    </source>
</evidence>
<dbReference type="OMA" id="WDRIERK"/>
<dbReference type="InterPro" id="IPR008271">
    <property type="entry name" value="Ser/Thr_kinase_AS"/>
</dbReference>
<dbReference type="AlphaFoldDB" id="S7QHC2"/>
<dbReference type="PANTHER" id="PTHR24353:SF143">
    <property type="entry name" value="PROTEIN KINASE DOMAIN-CONTAINING PROTEIN"/>
    <property type="match status" value="1"/>
</dbReference>
<name>S7QHC2_GLOTA</name>
<comment type="catalytic activity">
    <reaction evidence="9">
        <text>L-threonyl-[protein] + ATP = O-phospho-L-threonyl-[protein] + ADP + H(+)</text>
        <dbReference type="Rhea" id="RHEA:46608"/>
        <dbReference type="Rhea" id="RHEA-COMP:11060"/>
        <dbReference type="Rhea" id="RHEA-COMP:11605"/>
        <dbReference type="ChEBI" id="CHEBI:15378"/>
        <dbReference type="ChEBI" id="CHEBI:30013"/>
        <dbReference type="ChEBI" id="CHEBI:30616"/>
        <dbReference type="ChEBI" id="CHEBI:61977"/>
        <dbReference type="ChEBI" id="CHEBI:456216"/>
        <dbReference type="EC" id="2.7.11.1"/>
    </reaction>
</comment>
<dbReference type="Gene3D" id="3.30.200.20">
    <property type="entry name" value="Phosphorylase Kinase, domain 1"/>
    <property type="match status" value="1"/>
</dbReference>
<dbReference type="Pfam" id="PF00069">
    <property type="entry name" value="Pkinase"/>
    <property type="match status" value="1"/>
</dbReference>
<dbReference type="HOGENOM" id="CLU_000288_63_5_1"/>
<comment type="catalytic activity">
    <reaction evidence="7">
        <text>L-threonyl-[protein] + ATP = O-phospho-L-threonyl-[protein] + ADP + H(+)</text>
        <dbReference type="Rhea" id="RHEA:46608"/>
        <dbReference type="Rhea" id="RHEA-COMP:11060"/>
        <dbReference type="Rhea" id="RHEA-COMP:11605"/>
        <dbReference type="ChEBI" id="CHEBI:15378"/>
        <dbReference type="ChEBI" id="CHEBI:30013"/>
        <dbReference type="ChEBI" id="CHEBI:30616"/>
        <dbReference type="ChEBI" id="CHEBI:61977"/>
        <dbReference type="ChEBI" id="CHEBI:456216"/>
        <dbReference type="EC" id="2.7.11.11"/>
    </reaction>
</comment>
<dbReference type="GO" id="GO:0007010">
    <property type="term" value="P:cytoskeleton organization"/>
    <property type="evidence" value="ECO:0007669"/>
    <property type="project" value="UniProtKB-ARBA"/>
</dbReference>
<dbReference type="OrthoDB" id="10252171at2759"/>
<dbReference type="EMBL" id="KB469297">
    <property type="protein sequence ID" value="EPQ59206.1"/>
    <property type="molecule type" value="Genomic_DNA"/>
</dbReference>
<evidence type="ECO:0000256" key="4">
    <source>
        <dbReference type="ARBA" id="ARBA00022741"/>
    </source>
</evidence>
<feature type="non-terminal residue" evidence="12">
    <location>
        <position position="302"/>
    </location>
</feature>
<dbReference type="eggNOG" id="KOG0603">
    <property type="taxonomic scope" value="Eukaryota"/>
</dbReference>
<feature type="domain" description="Protein kinase" evidence="11">
    <location>
        <begin position="10"/>
        <end position="283"/>
    </location>
</feature>
<dbReference type="Proteomes" id="UP000030669">
    <property type="component" value="Unassembled WGS sequence"/>
</dbReference>
<evidence type="ECO:0000313" key="13">
    <source>
        <dbReference type="Proteomes" id="UP000030669"/>
    </source>
</evidence>
<evidence type="ECO:0000256" key="6">
    <source>
        <dbReference type="ARBA" id="ARBA00022840"/>
    </source>
</evidence>
<dbReference type="PROSITE" id="PS00108">
    <property type="entry name" value="PROTEIN_KINASE_ST"/>
    <property type="match status" value="1"/>
</dbReference>
<keyword evidence="13" id="KW-1185">Reference proteome</keyword>
<evidence type="ECO:0000256" key="9">
    <source>
        <dbReference type="ARBA" id="ARBA00047899"/>
    </source>
</evidence>
<dbReference type="InterPro" id="IPR011009">
    <property type="entry name" value="Kinase-like_dom_sf"/>
</dbReference>
<evidence type="ECO:0000256" key="5">
    <source>
        <dbReference type="ARBA" id="ARBA00022777"/>
    </source>
</evidence>
<dbReference type="PANTHER" id="PTHR24353">
    <property type="entry name" value="CYCLIC NUCLEOTIDE-DEPENDENT PROTEIN KINASE"/>
    <property type="match status" value="1"/>
</dbReference>
<comment type="catalytic activity">
    <reaction evidence="8">
        <text>L-seryl-[protein] + ATP = O-phospho-L-seryl-[protein] + ADP + H(+)</text>
        <dbReference type="Rhea" id="RHEA:17989"/>
        <dbReference type="Rhea" id="RHEA-COMP:9863"/>
        <dbReference type="Rhea" id="RHEA-COMP:11604"/>
        <dbReference type="ChEBI" id="CHEBI:15378"/>
        <dbReference type="ChEBI" id="CHEBI:29999"/>
        <dbReference type="ChEBI" id="CHEBI:30616"/>
        <dbReference type="ChEBI" id="CHEBI:83421"/>
        <dbReference type="ChEBI" id="CHEBI:456216"/>
        <dbReference type="EC" id="2.7.11.11"/>
    </reaction>
</comment>
<dbReference type="GO" id="GO:0004691">
    <property type="term" value="F:cAMP-dependent protein kinase activity"/>
    <property type="evidence" value="ECO:0007669"/>
    <property type="project" value="UniProtKB-EC"/>
</dbReference>
<dbReference type="GO" id="GO:0005524">
    <property type="term" value="F:ATP binding"/>
    <property type="evidence" value="ECO:0007669"/>
    <property type="project" value="UniProtKB-KW"/>
</dbReference>
<dbReference type="SMART" id="SM00220">
    <property type="entry name" value="S_TKc"/>
    <property type="match status" value="1"/>
</dbReference>
<proteinExistence type="predicted"/>
<protein>
    <submittedName>
        <fullName evidence="12">Kinase-like protein</fullName>
    </submittedName>
</protein>
<dbReference type="InterPro" id="IPR000719">
    <property type="entry name" value="Prot_kinase_dom"/>
</dbReference>
<feature type="non-terminal residue" evidence="12">
    <location>
        <position position="1"/>
    </location>
</feature>
<dbReference type="RefSeq" id="XP_007861634.1">
    <property type="nucleotide sequence ID" value="XM_007863443.1"/>
</dbReference>
<evidence type="ECO:0000313" key="12">
    <source>
        <dbReference type="EMBL" id="EPQ59206.1"/>
    </source>
</evidence>
<keyword evidence="2" id="KW-0597">Phosphoprotein</keyword>
<evidence type="ECO:0000256" key="1">
    <source>
        <dbReference type="ARBA" id="ARBA00022527"/>
    </source>
</evidence>
<evidence type="ECO:0000256" key="10">
    <source>
        <dbReference type="ARBA" id="ARBA00048679"/>
    </source>
</evidence>
<evidence type="ECO:0000256" key="3">
    <source>
        <dbReference type="ARBA" id="ARBA00022679"/>
    </source>
</evidence>
<keyword evidence="1" id="KW-0723">Serine/threonine-protein kinase</keyword>
<evidence type="ECO:0000259" key="11">
    <source>
        <dbReference type="PROSITE" id="PS50011"/>
    </source>
</evidence>
<dbReference type="KEGG" id="gtr:GLOTRDRAFT_21770"/>